<feature type="transmembrane region" description="Helical" evidence="1">
    <location>
        <begin position="173"/>
        <end position="195"/>
    </location>
</feature>
<feature type="transmembrane region" description="Helical" evidence="1">
    <location>
        <begin position="104"/>
        <end position="123"/>
    </location>
</feature>
<feature type="transmembrane region" description="Helical" evidence="1">
    <location>
        <begin position="48"/>
        <end position="67"/>
    </location>
</feature>
<evidence type="ECO:0000259" key="2">
    <source>
        <dbReference type="Pfam" id="PF07786"/>
    </source>
</evidence>
<dbReference type="InterPro" id="IPR012429">
    <property type="entry name" value="HGSNAT_cat"/>
</dbReference>
<keyword evidence="4" id="KW-1185">Reference proteome</keyword>
<dbReference type="Proteomes" id="UP001652542">
    <property type="component" value="Unassembled WGS sequence"/>
</dbReference>
<dbReference type="Pfam" id="PF07786">
    <property type="entry name" value="HGSNAT_cat"/>
    <property type="match status" value="1"/>
</dbReference>
<evidence type="ECO:0000313" key="3">
    <source>
        <dbReference type="EMBL" id="MCV2868552.1"/>
    </source>
</evidence>
<feature type="transmembrane region" description="Helical" evidence="1">
    <location>
        <begin position="12"/>
        <end position="36"/>
    </location>
</feature>
<feature type="transmembrane region" description="Helical" evidence="1">
    <location>
        <begin position="79"/>
        <end position="98"/>
    </location>
</feature>
<reference evidence="3 4" key="1">
    <citation type="submission" date="2022-10" db="EMBL/GenBank/DDBJ databases">
        <title>Defluviimonas sp. nov., isolated from ocean surface water.</title>
        <authorList>
            <person name="He W."/>
            <person name="Wang L."/>
            <person name="Zhang D.-F."/>
        </authorList>
    </citation>
    <scope>NUCLEOTIDE SEQUENCE [LARGE SCALE GENOMIC DNA]</scope>
    <source>
        <strain evidence="3 4">WL0002</strain>
    </source>
</reference>
<evidence type="ECO:0000313" key="4">
    <source>
        <dbReference type="Proteomes" id="UP001652542"/>
    </source>
</evidence>
<feature type="transmembrane region" description="Helical" evidence="1">
    <location>
        <begin position="128"/>
        <end position="145"/>
    </location>
</feature>
<accession>A0ABT2ZC04</accession>
<keyword evidence="1" id="KW-0472">Membrane</keyword>
<name>A0ABT2ZC04_9RHOB</name>
<keyword evidence="1" id="KW-0812">Transmembrane</keyword>
<organism evidence="3 4">
    <name type="scientific">Albidovulum marisflavi</name>
    <dbReference type="NCBI Taxonomy" id="2984159"/>
    <lineage>
        <taxon>Bacteria</taxon>
        <taxon>Pseudomonadati</taxon>
        <taxon>Pseudomonadota</taxon>
        <taxon>Alphaproteobacteria</taxon>
        <taxon>Rhodobacterales</taxon>
        <taxon>Paracoccaceae</taxon>
        <taxon>Albidovulum</taxon>
    </lineage>
</organism>
<evidence type="ECO:0000256" key="1">
    <source>
        <dbReference type="SAM" id="Phobius"/>
    </source>
</evidence>
<feature type="transmembrane region" description="Helical" evidence="1">
    <location>
        <begin position="216"/>
        <end position="237"/>
    </location>
</feature>
<dbReference type="RefSeq" id="WP_263734158.1">
    <property type="nucleotide sequence ID" value="NZ_JAOWKY010000001.1"/>
</dbReference>
<dbReference type="EMBL" id="JAOWKY010000001">
    <property type="protein sequence ID" value="MCV2868552.1"/>
    <property type="molecule type" value="Genomic_DNA"/>
</dbReference>
<comment type="caution">
    <text evidence="3">The sequence shown here is derived from an EMBL/GenBank/DDBJ whole genome shotgun (WGS) entry which is preliminary data.</text>
</comment>
<sequence length="240" mass="25992">MATAQRIVAVDLARGGALVGMVAFHLTYDLAIFGFIDAAVPFSGFWWVLARAVAGAFLFLAGVSMWLAHGRSFRPRAFLRRLAVLIAAAMLVSAATWLAMPGKFVYFGILHSVAAASILGLIFLRVPALWTAIASGLVLFAPAALRDEAFNSPWLWWTGLSTVWRAAADFEPVLPWFAPFLAGMALGQTGVLKRLPLSAGGMRALRPVAWAGRHSLMIYLVHQPILIGLVWCVAQLLHRG</sequence>
<gene>
    <name evidence="3" type="ORF">OEW28_07915</name>
</gene>
<feature type="domain" description="Heparan-alpha-glucosaminide N-acetyltransferase catalytic" evidence="2">
    <location>
        <begin position="6"/>
        <end position="224"/>
    </location>
</feature>
<protein>
    <submittedName>
        <fullName evidence="3">DUF1624 domain-containing protein</fullName>
    </submittedName>
</protein>
<proteinExistence type="predicted"/>
<keyword evidence="1" id="KW-1133">Transmembrane helix</keyword>